<keyword evidence="4" id="KW-1185">Reference proteome</keyword>
<dbReference type="InterPro" id="IPR002048">
    <property type="entry name" value="EF_hand_dom"/>
</dbReference>
<dbReference type="InterPro" id="IPR011992">
    <property type="entry name" value="EF-hand-dom_pair"/>
</dbReference>
<accession>A0A7W6CM39</accession>
<evidence type="ECO:0000259" key="2">
    <source>
        <dbReference type="PROSITE" id="PS50222"/>
    </source>
</evidence>
<sequence>MGRLVIGAISALVLVSAGFFWWQGRASLDHAAPLPAVSGPPADSAIALPDADPHGRGPALPNAVKKVMSKEEKRFNRYDRNRDGSINRNEMLSTRVNAFQKLDMNHDNLLSFEEWAVKTSNRFKEIDRNGDGILSHAELNAYYAAQDAKKAERDAGRDRAKADCACGKAAPKGRPASDDDDPD</sequence>
<dbReference type="Pfam" id="PF13202">
    <property type="entry name" value="EF-hand_5"/>
    <property type="match status" value="3"/>
</dbReference>
<dbReference type="AlphaFoldDB" id="A0A7W6CM39"/>
<feature type="domain" description="EF-hand" evidence="2">
    <location>
        <begin position="123"/>
        <end position="149"/>
    </location>
</feature>
<comment type="caution">
    <text evidence="3">The sequence shown here is derived from an EMBL/GenBank/DDBJ whole genome shotgun (WGS) entry which is preliminary data.</text>
</comment>
<name>A0A7W6CM39_9SPHN</name>
<dbReference type="EMBL" id="JACIDX010000012">
    <property type="protein sequence ID" value="MBB3956255.1"/>
    <property type="molecule type" value="Genomic_DNA"/>
</dbReference>
<organism evidence="3 4">
    <name type="scientific">Novosphingobium sediminicola</name>
    <dbReference type="NCBI Taxonomy" id="563162"/>
    <lineage>
        <taxon>Bacteria</taxon>
        <taxon>Pseudomonadati</taxon>
        <taxon>Pseudomonadota</taxon>
        <taxon>Alphaproteobacteria</taxon>
        <taxon>Sphingomonadales</taxon>
        <taxon>Sphingomonadaceae</taxon>
        <taxon>Novosphingobium</taxon>
    </lineage>
</organism>
<feature type="region of interest" description="Disordered" evidence="1">
    <location>
        <begin position="147"/>
        <end position="183"/>
    </location>
</feature>
<dbReference type="InterPro" id="IPR018247">
    <property type="entry name" value="EF_Hand_1_Ca_BS"/>
</dbReference>
<protein>
    <recommendedName>
        <fullName evidence="2">EF-hand domain-containing protein</fullName>
    </recommendedName>
</protein>
<dbReference type="GO" id="GO:0005509">
    <property type="term" value="F:calcium ion binding"/>
    <property type="evidence" value="ECO:0007669"/>
    <property type="project" value="InterPro"/>
</dbReference>
<dbReference type="PROSITE" id="PS50222">
    <property type="entry name" value="EF_HAND_2"/>
    <property type="match status" value="2"/>
</dbReference>
<dbReference type="SUPFAM" id="SSF47473">
    <property type="entry name" value="EF-hand"/>
    <property type="match status" value="1"/>
</dbReference>
<evidence type="ECO:0000313" key="4">
    <source>
        <dbReference type="Proteomes" id="UP000548867"/>
    </source>
</evidence>
<dbReference type="RefSeq" id="WP_183627156.1">
    <property type="nucleotide sequence ID" value="NZ_JACIDX010000012.1"/>
</dbReference>
<gene>
    <name evidence="3" type="ORF">GGR38_003213</name>
</gene>
<evidence type="ECO:0000313" key="3">
    <source>
        <dbReference type="EMBL" id="MBB3956255.1"/>
    </source>
</evidence>
<proteinExistence type="predicted"/>
<reference evidence="3 4" key="1">
    <citation type="submission" date="2020-08" db="EMBL/GenBank/DDBJ databases">
        <title>Genomic Encyclopedia of Type Strains, Phase IV (KMG-IV): sequencing the most valuable type-strain genomes for metagenomic binning, comparative biology and taxonomic classification.</title>
        <authorList>
            <person name="Goeker M."/>
        </authorList>
    </citation>
    <scope>NUCLEOTIDE SEQUENCE [LARGE SCALE GENOMIC DNA]</scope>
    <source>
        <strain evidence="3 4">DSM 27057</strain>
    </source>
</reference>
<dbReference type="Proteomes" id="UP000548867">
    <property type="component" value="Unassembled WGS sequence"/>
</dbReference>
<feature type="compositionally biased region" description="Basic and acidic residues" evidence="1">
    <location>
        <begin position="147"/>
        <end position="162"/>
    </location>
</feature>
<dbReference type="PROSITE" id="PS00018">
    <property type="entry name" value="EF_HAND_1"/>
    <property type="match status" value="2"/>
</dbReference>
<evidence type="ECO:0000256" key="1">
    <source>
        <dbReference type="SAM" id="MobiDB-lite"/>
    </source>
</evidence>
<feature type="domain" description="EF-hand" evidence="2">
    <location>
        <begin position="66"/>
        <end position="101"/>
    </location>
</feature>
<dbReference type="Gene3D" id="1.10.238.10">
    <property type="entry name" value="EF-hand"/>
    <property type="match status" value="2"/>
</dbReference>